<dbReference type="InterPro" id="IPR053303">
    <property type="entry name" value="Chloroplast_PPR"/>
</dbReference>
<feature type="repeat" description="PPR" evidence="2">
    <location>
        <begin position="879"/>
        <end position="913"/>
    </location>
</feature>
<dbReference type="Pfam" id="PF01535">
    <property type="entry name" value="PPR"/>
    <property type="match status" value="1"/>
</dbReference>
<evidence type="ECO:0000256" key="4">
    <source>
        <dbReference type="SAM" id="Phobius"/>
    </source>
</evidence>
<dbReference type="Pfam" id="PF17177">
    <property type="entry name" value="PPR_long"/>
    <property type="match status" value="1"/>
</dbReference>
<dbReference type="PANTHER" id="PTHR47935:SF1">
    <property type="entry name" value="PENTATRICOPEPTIDE REPEAT-CONTAINING PROTEIN MRL1, CHLOROPLASTIC"/>
    <property type="match status" value="1"/>
</dbReference>
<protein>
    <submittedName>
        <fullName evidence="6">Pentatricopeptide repeat-containing protein MRL1</fullName>
    </submittedName>
</protein>
<feature type="transmembrane region" description="Helical" evidence="4">
    <location>
        <begin position="77"/>
        <end position="96"/>
    </location>
</feature>
<keyword evidence="1" id="KW-0677">Repeat</keyword>
<accession>A0A6A3A334</accession>
<dbReference type="InterPro" id="IPR002885">
    <property type="entry name" value="PPR_rpt"/>
</dbReference>
<feature type="repeat" description="PPR" evidence="2">
    <location>
        <begin position="844"/>
        <end position="878"/>
    </location>
</feature>
<dbReference type="AlphaFoldDB" id="A0A6A3A334"/>
<evidence type="ECO:0000256" key="3">
    <source>
        <dbReference type="SAM" id="MobiDB-lite"/>
    </source>
</evidence>
<dbReference type="InterPro" id="IPR033443">
    <property type="entry name" value="PROP1-like_PPR_dom"/>
</dbReference>
<name>A0A6A3A334_HIBSY</name>
<keyword evidence="7" id="KW-1185">Reference proteome</keyword>
<feature type="region of interest" description="Disordered" evidence="3">
    <location>
        <begin position="239"/>
        <end position="260"/>
    </location>
</feature>
<dbReference type="Pfam" id="PF13812">
    <property type="entry name" value="PPR_3"/>
    <property type="match status" value="1"/>
</dbReference>
<feature type="repeat" description="PPR" evidence="2">
    <location>
        <begin position="667"/>
        <end position="701"/>
    </location>
</feature>
<feature type="repeat" description="PPR" evidence="2">
    <location>
        <begin position="702"/>
        <end position="736"/>
    </location>
</feature>
<dbReference type="Gene3D" id="1.25.40.10">
    <property type="entry name" value="Tetratricopeptide repeat domain"/>
    <property type="match status" value="3"/>
</dbReference>
<keyword evidence="4" id="KW-1133">Transmembrane helix</keyword>
<feature type="domain" description="PROP1-like PPR" evidence="5">
    <location>
        <begin position="747"/>
        <end position="888"/>
    </location>
</feature>
<feature type="compositionally biased region" description="Polar residues" evidence="3">
    <location>
        <begin position="318"/>
        <end position="340"/>
    </location>
</feature>
<comment type="caution">
    <text evidence="6">The sequence shown here is derived from an EMBL/GenBank/DDBJ whole genome shotgun (WGS) entry which is preliminary data.</text>
</comment>
<dbReference type="FunFam" id="1.25.40.10:FF:000542">
    <property type="entry name" value="Pentatricopeptide repeat-containing protein MRL1, chloroplastic isoform X1"/>
    <property type="match status" value="1"/>
</dbReference>
<dbReference type="PROSITE" id="PS51375">
    <property type="entry name" value="PPR"/>
    <property type="match status" value="7"/>
</dbReference>
<gene>
    <name evidence="6" type="ORF">F3Y22_tig00110597pilonHSYRG00666</name>
</gene>
<proteinExistence type="predicted"/>
<evidence type="ECO:0000313" key="6">
    <source>
        <dbReference type="EMBL" id="KAE8698704.1"/>
    </source>
</evidence>
<sequence>MDSNVIFFSSKFQTPILTPSFPPPSSTSRPLITRQFLGFTHNLWPPGGSSLRKKRQSLGFTRLQSPRFVIRSSIDSNLVLVVIGVTALSALSLAFYNQILRRSATSKKVSGPSRSALPQRREGKDVVIQTVDSQNLEMGDLQRDTFTKENGGFTKNMGEVNDASESREVLLQETTVANGDSLLAKASSKIKEALLQVTTVVDSDSLLAKASSESKEALLQETTVVDDHSLLAMASESNGSDFLASNDNDSDGVPLESGTTVVDGDSLLAKASSKSKEALLQETTVVDDHSLLAKASESNGADFLAFNDNDSDGVPEESGTTDIPLQPTVQLESGAGQSLESDTERSELLLEEVERVNGFEADFPRLSIKPKSSTSSALVEDVVVLVGESEVTRSYDIFKESGREELHTFYKADQSVEKYSTNLNGLTLKPASSHILSPHTNRFSSLKLKLNGEVNRDQLSATNSLQTAEMIEGKVSQPYLQGGFSHKGKYFGRHREPPIDEEEKHLIQEKDTKLGQFSFPNGELANNKHHLEEHLSSYNRLLSRGRLSDCVDLLEDMEQRGLLDMDKVYHAKFFKICSRQKAVKEAFRFTKLILNPTLSTFNMLMSVCACSKDSEGAFQVLRLVLEAGFQADCKLYTTLTSTCAKSGKVDTMFEVFHEMVNAGVEPNVNTYGALIDGCARAGQVAKAFGAYGIMRSKNVKPDRVIFNALITACGQSGAVDRAFDVLAEMMAETQPIDPDHVTIGALIKACSNAGQVDRAREVYKMIQKFNIRGTPEVYTIAVNCCGETGDWEFACSVYNDMKKKGVAPDEVFVSALIDVAGHAGKLDAAFELVQEARNLGINTGIVSYSSLMGACSNARNWEKALELYENIKALKLKLTVSTVNALITSLCEANQLPKAMEVLSEMKKFGLSPNTITYSILLVASERNDDLEVGLMLLSKARDDGVATNLIMSRCIIDMCLRKFRKACTVGEPVLSFNSGRPHIENKWTSVALTVYRETINVGIVPTMEVVSKILGCLQLPCDDSVRSRLVENLEVTADPSRYSSLGSLIDGFGEYDPRAFSVLKEAASFGIVPCISFKESPIVVDAREMQINTAEVYLLNILKGLKHRLAAGAKLPSISILLPLEKATLLTSEGEKSIDLAGRIGQAIAALLRRMGLPYQGNESYGKIRINGLALRRWFQPKLASPFTGKPGEWNASQMRLGKGISHQQRNIRTGNLSLH</sequence>
<dbReference type="FunFam" id="1.25.40.10:FF:000678">
    <property type="entry name" value="Pentatricopeptide repeat-containing protein MRL1 chloroplastic"/>
    <property type="match status" value="1"/>
</dbReference>
<feature type="region of interest" description="Disordered" evidence="3">
    <location>
        <begin position="302"/>
        <end position="345"/>
    </location>
</feature>
<reference evidence="6" key="1">
    <citation type="submission" date="2019-09" db="EMBL/GenBank/DDBJ databases">
        <title>Draft genome information of white flower Hibiscus syriacus.</title>
        <authorList>
            <person name="Kim Y.-M."/>
        </authorList>
    </citation>
    <scope>NUCLEOTIDE SEQUENCE [LARGE SCALE GENOMIC DNA]</scope>
    <source>
        <strain evidence="6">YM2019G1</strain>
    </source>
</reference>
<organism evidence="6 7">
    <name type="scientific">Hibiscus syriacus</name>
    <name type="common">Rose of Sharon</name>
    <dbReference type="NCBI Taxonomy" id="106335"/>
    <lineage>
        <taxon>Eukaryota</taxon>
        <taxon>Viridiplantae</taxon>
        <taxon>Streptophyta</taxon>
        <taxon>Embryophyta</taxon>
        <taxon>Tracheophyta</taxon>
        <taxon>Spermatophyta</taxon>
        <taxon>Magnoliopsida</taxon>
        <taxon>eudicotyledons</taxon>
        <taxon>Gunneridae</taxon>
        <taxon>Pentapetalae</taxon>
        <taxon>rosids</taxon>
        <taxon>malvids</taxon>
        <taxon>Malvales</taxon>
        <taxon>Malvaceae</taxon>
        <taxon>Malvoideae</taxon>
        <taxon>Hibiscus</taxon>
    </lineage>
</organism>
<feature type="repeat" description="PPR" evidence="2">
    <location>
        <begin position="632"/>
        <end position="666"/>
    </location>
</feature>
<dbReference type="Proteomes" id="UP000436088">
    <property type="component" value="Unassembled WGS sequence"/>
</dbReference>
<evidence type="ECO:0000256" key="2">
    <source>
        <dbReference type="PROSITE-ProRule" id="PRU00708"/>
    </source>
</evidence>
<dbReference type="InterPro" id="IPR011990">
    <property type="entry name" value="TPR-like_helical_dom_sf"/>
</dbReference>
<feature type="repeat" description="PPR" evidence="2">
    <location>
        <begin position="774"/>
        <end position="808"/>
    </location>
</feature>
<dbReference type="NCBIfam" id="TIGR00756">
    <property type="entry name" value="PPR"/>
    <property type="match status" value="8"/>
</dbReference>
<evidence type="ECO:0000313" key="7">
    <source>
        <dbReference type="Proteomes" id="UP000436088"/>
    </source>
</evidence>
<dbReference type="PANTHER" id="PTHR47935">
    <property type="entry name" value="PENTATRICOPEPTIDE REPEAT-CONTAINING PROTEIN MRL1, CHLOROPLASTIC"/>
    <property type="match status" value="1"/>
</dbReference>
<keyword evidence="4" id="KW-0472">Membrane</keyword>
<dbReference type="EMBL" id="VEPZ02001044">
    <property type="protein sequence ID" value="KAE8698704.1"/>
    <property type="molecule type" value="Genomic_DNA"/>
</dbReference>
<dbReference type="FunFam" id="1.25.40.10:FF:002179">
    <property type="entry name" value="Pentatricopeptide repeat-containing protein MRL1, chloroplastic"/>
    <property type="match status" value="1"/>
</dbReference>
<evidence type="ECO:0000256" key="1">
    <source>
        <dbReference type="ARBA" id="ARBA00022737"/>
    </source>
</evidence>
<keyword evidence="4" id="KW-0812">Transmembrane</keyword>
<evidence type="ECO:0000259" key="5">
    <source>
        <dbReference type="Pfam" id="PF17177"/>
    </source>
</evidence>
<feature type="repeat" description="PPR" evidence="2">
    <location>
        <begin position="739"/>
        <end position="773"/>
    </location>
</feature>